<feature type="compositionally biased region" description="Low complexity" evidence="1">
    <location>
        <begin position="92"/>
        <end position="101"/>
    </location>
</feature>
<feature type="region of interest" description="Disordered" evidence="1">
    <location>
        <begin position="65"/>
        <end position="129"/>
    </location>
</feature>
<dbReference type="AlphaFoldDB" id="A0A1M6THE9"/>
<accession>A0A1M6THE9</accession>
<dbReference type="PROSITE" id="PS50076">
    <property type="entry name" value="DNAJ_2"/>
    <property type="match status" value="1"/>
</dbReference>
<evidence type="ECO:0000259" key="3">
    <source>
        <dbReference type="PROSITE" id="PS50076"/>
    </source>
</evidence>
<dbReference type="Proteomes" id="UP000184203">
    <property type="component" value="Unassembled WGS sequence"/>
</dbReference>
<dbReference type="SUPFAM" id="SSF46565">
    <property type="entry name" value="Chaperone J-domain"/>
    <property type="match status" value="1"/>
</dbReference>
<dbReference type="InterPro" id="IPR036869">
    <property type="entry name" value="J_dom_sf"/>
</dbReference>
<feature type="domain" description="J" evidence="3">
    <location>
        <begin position="128"/>
        <end position="181"/>
    </location>
</feature>
<feature type="compositionally biased region" description="Basic and acidic residues" evidence="1">
    <location>
        <begin position="79"/>
        <end position="90"/>
    </location>
</feature>
<evidence type="ECO:0000313" key="4">
    <source>
        <dbReference type="EMBL" id="SHK56421.1"/>
    </source>
</evidence>
<dbReference type="RefSeq" id="WP_232423745.1">
    <property type="nucleotide sequence ID" value="NZ_AEMG01000030.1"/>
</dbReference>
<reference evidence="5" key="1">
    <citation type="submission" date="2016-11" db="EMBL/GenBank/DDBJ databases">
        <authorList>
            <person name="Varghese N."/>
            <person name="Submissions S."/>
        </authorList>
    </citation>
    <scope>NUCLEOTIDE SEQUENCE [LARGE SCALE GENOMIC DNA]</scope>
    <source>
        <strain evidence="5">DX253</strain>
    </source>
</reference>
<feature type="compositionally biased region" description="Gly residues" evidence="1">
    <location>
        <begin position="102"/>
        <end position="112"/>
    </location>
</feature>
<name>A0A1M6THE9_HALPU</name>
<dbReference type="InterPro" id="IPR050817">
    <property type="entry name" value="DjlA_DnaK_co-chaperone"/>
</dbReference>
<dbReference type="CDD" id="cd06257">
    <property type="entry name" value="DnaJ"/>
    <property type="match status" value="1"/>
</dbReference>
<feature type="transmembrane region" description="Helical" evidence="2">
    <location>
        <begin position="31"/>
        <end position="50"/>
    </location>
</feature>
<keyword evidence="2" id="KW-0812">Transmembrane</keyword>
<dbReference type="Gene3D" id="1.10.287.110">
    <property type="entry name" value="DnaJ domain"/>
    <property type="match status" value="1"/>
</dbReference>
<evidence type="ECO:0000313" key="5">
    <source>
        <dbReference type="Proteomes" id="UP000184203"/>
    </source>
</evidence>
<dbReference type="InterPro" id="IPR001623">
    <property type="entry name" value="DnaJ_domain"/>
</dbReference>
<keyword evidence="2" id="KW-0472">Membrane</keyword>
<proteinExistence type="predicted"/>
<organism evidence="4 5">
    <name type="scientific">Haladaptatus paucihalophilus DX253</name>
    <dbReference type="NCBI Taxonomy" id="797209"/>
    <lineage>
        <taxon>Archaea</taxon>
        <taxon>Methanobacteriati</taxon>
        <taxon>Methanobacteriota</taxon>
        <taxon>Stenosarchaea group</taxon>
        <taxon>Halobacteria</taxon>
        <taxon>Halobacteriales</taxon>
        <taxon>Haladaptataceae</taxon>
        <taxon>Haladaptatus</taxon>
    </lineage>
</organism>
<protein>
    <submittedName>
        <fullName evidence="4">DnaJ domain-containing protein</fullName>
    </submittedName>
</protein>
<keyword evidence="5" id="KW-1185">Reference proteome</keyword>
<evidence type="ECO:0000256" key="2">
    <source>
        <dbReference type="SAM" id="Phobius"/>
    </source>
</evidence>
<dbReference type="SMART" id="SM00271">
    <property type="entry name" value="DnaJ"/>
    <property type="match status" value="1"/>
</dbReference>
<dbReference type="PRINTS" id="PR00625">
    <property type="entry name" value="JDOMAIN"/>
</dbReference>
<sequence>MHRSRLLLGIAAIFAGITVSMVSLGFAYNLVLVIFAVPFAITTGILWYHATGRLAKKVEREAYRESSRGFGPSPGAAREQARRQASERGRWQAAGRQEATGQGRGRTGGRAAGGRTTVNGSSGPSPTEAYRILGVDADADEDAVRQAYREKVKRVHPDRADGNEEAFKRVNRAYERVRNDR</sequence>
<dbReference type="PANTHER" id="PTHR24074">
    <property type="entry name" value="CO-CHAPERONE PROTEIN DJLA"/>
    <property type="match status" value="1"/>
</dbReference>
<evidence type="ECO:0000256" key="1">
    <source>
        <dbReference type="SAM" id="MobiDB-lite"/>
    </source>
</evidence>
<keyword evidence="2" id="KW-1133">Transmembrane helix</keyword>
<dbReference type="EMBL" id="FRAN01000002">
    <property type="protein sequence ID" value="SHK56421.1"/>
    <property type="molecule type" value="Genomic_DNA"/>
</dbReference>
<dbReference type="Pfam" id="PF00226">
    <property type="entry name" value="DnaJ"/>
    <property type="match status" value="1"/>
</dbReference>
<gene>
    <name evidence="4" type="ORF">SAMN05444342_1690</name>
</gene>